<sequence length="228" mass="25597">MNSLSIIIPVLNEADQIETTLSPLIGNKDIEIIVVDGGSQDKTVEIVQKLGIQVILCPQKAKGRALQMNLGASVATGEILLFLHADTRLPEKYPEAITQTFCDPNVIAGAFELAIDGEEKSLRWIETMVKMRSRFLSLPYGDQGIFLKSSVFREMGGFAPMPIMEDFELIGRLKKRGKIFIVSQSVVTSGRRWQKLGVWRTTIINQMIIIGYYLGISPTQLAHWYRRK</sequence>
<dbReference type="Proteomes" id="UP000239001">
    <property type="component" value="Unassembled WGS sequence"/>
</dbReference>
<keyword evidence="3" id="KW-0328">Glycosyltransferase</keyword>
<dbReference type="SUPFAM" id="SSF53448">
    <property type="entry name" value="Nucleotide-diphospho-sugar transferases"/>
    <property type="match status" value="1"/>
</dbReference>
<dbReference type="PANTHER" id="PTHR43646:SF2">
    <property type="entry name" value="GLYCOSYLTRANSFERASE 2-LIKE DOMAIN-CONTAINING PROTEIN"/>
    <property type="match status" value="1"/>
</dbReference>
<evidence type="ECO:0000256" key="9">
    <source>
        <dbReference type="ARBA" id="ARBA00040345"/>
    </source>
</evidence>
<evidence type="ECO:0000256" key="4">
    <source>
        <dbReference type="ARBA" id="ARBA00022679"/>
    </source>
</evidence>
<dbReference type="InterPro" id="IPR026461">
    <property type="entry name" value="Trfase_2_rSAM/seldom_assoc"/>
</dbReference>
<evidence type="ECO:0000259" key="10">
    <source>
        <dbReference type="Pfam" id="PF00535"/>
    </source>
</evidence>
<evidence type="ECO:0000256" key="3">
    <source>
        <dbReference type="ARBA" id="ARBA00022676"/>
    </source>
</evidence>
<evidence type="ECO:0000256" key="2">
    <source>
        <dbReference type="ARBA" id="ARBA00022475"/>
    </source>
</evidence>
<name>A0A2T1LWZ8_9CHRO</name>
<evidence type="ECO:0000313" key="11">
    <source>
        <dbReference type="EMBL" id="PSF36673.1"/>
    </source>
</evidence>
<dbReference type="InterPro" id="IPR029044">
    <property type="entry name" value="Nucleotide-diphossugar_trans"/>
</dbReference>
<dbReference type="CDD" id="cd02522">
    <property type="entry name" value="GT_2_like_a"/>
    <property type="match status" value="1"/>
</dbReference>
<comment type="caution">
    <text evidence="11">The sequence shown here is derived from an EMBL/GenBank/DDBJ whole genome shotgun (WGS) entry which is preliminary data.</text>
</comment>
<dbReference type="EMBL" id="PXOH01000013">
    <property type="protein sequence ID" value="PSF36673.1"/>
    <property type="molecule type" value="Genomic_DNA"/>
</dbReference>
<dbReference type="GO" id="GO:0016757">
    <property type="term" value="F:glycosyltransferase activity"/>
    <property type="evidence" value="ECO:0007669"/>
    <property type="project" value="UniProtKB-KW"/>
</dbReference>
<keyword evidence="12" id="KW-1185">Reference proteome</keyword>
<feature type="domain" description="Glycosyltransferase 2-like" evidence="10">
    <location>
        <begin position="5"/>
        <end position="142"/>
    </location>
</feature>
<reference evidence="11 12" key="2">
    <citation type="submission" date="2018-03" db="EMBL/GenBank/DDBJ databases">
        <authorList>
            <person name="Keele B.F."/>
        </authorList>
    </citation>
    <scope>NUCLEOTIDE SEQUENCE [LARGE SCALE GENOMIC DNA]</scope>
    <source>
        <strain evidence="11 12">CCALA 016</strain>
    </source>
</reference>
<comment type="similarity">
    <text evidence="8">Belongs to the glycosyltransferase 2 family. CrtQ subfamily.</text>
</comment>
<dbReference type="NCBIfam" id="TIGR04283">
    <property type="entry name" value="glyco_like_mftF"/>
    <property type="match status" value="1"/>
</dbReference>
<accession>A0A2T1LWZ8</accession>
<comment type="function">
    <text evidence="6">Catalyzes the glycosylation of 4,4'-diaponeurosporenoate, i.e. the esterification of glucose at the C1'' position with the carboxyl group of 4,4'-diaponeurosporenic acid, to form glycosyl-4,4'-diaponeurosporenoate. This is a step in the biosynthesis of staphyloxanthin, an orange pigment present in most staphylococci strains.</text>
</comment>
<evidence type="ECO:0000313" key="12">
    <source>
        <dbReference type="Proteomes" id="UP000239001"/>
    </source>
</evidence>
<dbReference type="RefSeq" id="WP_106457390.1">
    <property type="nucleotide sequence ID" value="NZ_PXOH01000013.1"/>
</dbReference>
<dbReference type="PANTHER" id="PTHR43646">
    <property type="entry name" value="GLYCOSYLTRANSFERASE"/>
    <property type="match status" value="1"/>
</dbReference>
<protein>
    <recommendedName>
        <fullName evidence="9">4,4'-diaponeurosporenoate glycosyltransferase</fullName>
    </recommendedName>
</protein>
<dbReference type="Gene3D" id="3.90.550.10">
    <property type="entry name" value="Spore Coat Polysaccharide Biosynthesis Protein SpsA, Chain A"/>
    <property type="match status" value="1"/>
</dbReference>
<evidence type="ECO:0000256" key="1">
    <source>
        <dbReference type="ARBA" id="ARBA00004236"/>
    </source>
</evidence>
<dbReference type="Pfam" id="PF00535">
    <property type="entry name" value="Glycos_transf_2"/>
    <property type="match status" value="1"/>
</dbReference>
<keyword evidence="2" id="KW-1003">Cell membrane</keyword>
<reference evidence="11 12" key="1">
    <citation type="submission" date="2018-03" db="EMBL/GenBank/DDBJ databases">
        <title>The ancient ancestry and fast evolution of plastids.</title>
        <authorList>
            <person name="Moore K.R."/>
            <person name="Magnabosco C."/>
            <person name="Momper L."/>
            <person name="Gold D.A."/>
            <person name="Bosak T."/>
            <person name="Fournier G.P."/>
        </authorList>
    </citation>
    <scope>NUCLEOTIDE SEQUENCE [LARGE SCALE GENOMIC DNA]</scope>
    <source>
        <strain evidence="11 12">CCALA 016</strain>
    </source>
</reference>
<organism evidence="11 12">
    <name type="scientific">Aphanothece hegewaldii CCALA 016</name>
    <dbReference type="NCBI Taxonomy" id="2107694"/>
    <lineage>
        <taxon>Bacteria</taxon>
        <taxon>Bacillati</taxon>
        <taxon>Cyanobacteriota</taxon>
        <taxon>Cyanophyceae</taxon>
        <taxon>Oscillatoriophycideae</taxon>
        <taxon>Chroococcales</taxon>
        <taxon>Aphanothecaceae</taxon>
        <taxon>Aphanothece</taxon>
    </lineage>
</organism>
<proteinExistence type="inferred from homology"/>
<keyword evidence="4 11" id="KW-0808">Transferase</keyword>
<dbReference type="InterPro" id="IPR001173">
    <property type="entry name" value="Glyco_trans_2-like"/>
</dbReference>
<evidence type="ECO:0000256" key="7">
    <source>
        <dbReference type="ARBA" id="ARBA00037904"/>
    </source>
</evidence>
<dbReference type="OrthoDB" id="9810303at2"/>
<evidence type="ECO:0000256" key="6">
    <source>
        <dbReference type="ARBA" id="ARBA00037281"/>
    </source>
</evidence>
<dbReference type="AlphaFoldDB" id="A0A2T1LWZ8"/>
<comment type="subcellular location">
    <subcellularLocation>
        <location evidence="1">Cell membrane</location>
    </subcellularLocation>
</comment>
<gene>
    <name evidence="11" type="ORF">C7H19_13440</name>
</gene>
<evidence type="ECO:0000256" key="8">
    <source>
        <dbReference type="ARBA" id="ARBA00038120"/>
    </source>
</evidence>
<evidence type="ECO:0000256" key="5">
    <source>
        <dbReference type="ARBA" id="ARBA00023136"/>
    </source>
</evidence>
<dbReference type="GO" id="GO:0005886">
    <property type="term" value="C:plasma membrane"/>
    <property type="evidence" value="ECO:0007669"/>
    <property type="project" value="UniProtKB-SubCell"/>
</dbReference>
<keyword evidence="5" id="KW-0472">Membrane</keyword>
<comment type="pathway">
    <text evidence="7">Carotenoid biosynthesis; staphyloxanthin biosynthesis; staphyloxanthin from farnesyl diphosphate: step 4/5.</text>
</comment>